<dbReference type="PROSITE" id="PS00455">
    <property type="entry name" value="AMP_BINDING"/>
    <property type="match status" value="1"/>
</dbReference>
<dbReference type="PANTHER" id="PTHR43767">
    <property type="entry name" value="LONG-CHAIN-FATTY-ACID--COA LIGASE"/>
    <property type="match status" value="1"/>
</dbReference>
<dbReference type="InterPro" id="IPR000873">
    <property type="entry name" value="AMP-dep_synth/lig_dom"/>
</dbReference>
<feature type="domain" description="AMP-dependent synthetase/ligase" evidence="1">
    <location>
        <begin position="35"/>
        <end position="381"/>
    </location>
</feature>
<name>A0A0P1GMH1_9RHOB</name>
<dbReference type="SUPFAM" id="SSF56801">
    <property type="entry name" value="Acetyl-CoA synthetase-like"/>
    <property type="match status" value="1"/>
</dbReference>
<dbReference type="InterPro" id="IPR050237">
    <property type="entry name" value="ATP-dep_AMP-bd_enzyme"/>
</dbReference>
<dbReference type="EMBL" id="CYSF01000002">
    <property type="protein sequence ID" value="CUH83165.1"/>
    <property type="molecule type" value="Genomic_DNA"/>
</dbReference>
<feature type="domain" description="AMP-binding enzyme C-terminal" evidence="2">
    <location>
        <begin position="431"/>
        <end position="504"/>
    </location>
</feature>
<dbReference type="PANTHER" id="PTHR43767:SF10">
    <property type="entry name" value="SURFACTIN SYNTHASE SUBUNIT 1"/>
    <property type="match status" value="1"/>
</dbReference>
<dbReference type="InterPro" id="IPR025110">
    <property type="entry name" value="AMP-bd_C"/>
</dbReference>
<accession>A0A0P1GMH1</accession>
<sequence length="516" mass="55787">MQPPRIQEPMKAIYDQGAFAPCPAPFNLAAHVLAKANENADKIALSVLSRDSSDDWTYGRLKQAVLGVGTGLLQRGYQPGDILLMRLGNTVEFPIAYLGAIAVGMVPVPTSAMLTAPEVAKMITQLSPRAVLRDPAVACPDLADLACEEVSTAELDAMHGLPAAAFHMGDPERPAYLVYTSGTSGQPRAVMHAHRAIWARQMMHQGWYGLTHKDRLLHAGAFNWTFTLGTGLMDPWSVGATALIPAADVAIEALPDLLAQHEATLFAAAPGVYRKILQHHNTLDLPALRHGLAAGEKLSEAIRTHWAEATGGAAIYEAYGMSECSTFISASPDHPATDGALGRPQQGRRLSLRNEDGAVNIGEDGEICIHRSDPGLMLGYFGAPEATADRFDGDWFKTGDHGVMRADGRIDYAGRGDDMMNAGGYRVSPLEVEAALHDMPGVTQIAVTDVEVKEDTRLIIGFYTAAKTIDKSKLSTCAAERLARYKQPRDWVHLDQLPTNPNGKLSRKALRALYRR</sequence>
<evidence type="ECO:0000313" key="4">
    <source>
        <dbReference type="Proteomes" id="UP000051681"/>
    </source>
</evidence>
<dbReference type="GO" id="GO:0004467">
    <property type="term" value="F:long-chain fatty acid-CoA ligase activity"/>
    <property type="evidence" value="ECO:0007669"/>
    <property type="project" value="UniProtKB-EC"/>
</dbReference>
<proteinExistence type="predicted"/>
<dbReference type="Gene3D" id="3.40.50.12780">
    <property type="entry name" value="N-terminal domain of ligase-like"/>
    <property type="match status" value="1"/>
</dbReference>
<dbReference type="STRING" id="340021.TM5383_00348"/>
<dbReference type="Pfam" id="PF13193">
    <property type="entry name" value="AMP-binding_C"/>
    <property type="match status" value="1"/>
</dbReference>
<dbReference type="InterPro" id="IPR020845">
    <property type="entry name" value="AMP-binding_CS"/>
</dbReference>
<dbReference type="EC" id="6.2.1.3" evidence="3"/>
<reference evidence="3 4" key="1">
    <citation type="submission" date="2015-09" db="EMBL/GenBank/DDBJ databases">
        <authorList>
            <consortium name="Swine Surveillance"/>
        </authorList>
    </citation>
    <scope>NUCLEOTIDE SEQUENCE [LARGE SCALE GENOMIC DNA]</scope>
    <source>
        <strain evidence="3 4">CECT 8383</strain>
    </source>
</reference>
<keyword evidence="3" id="KW-0436">Ligase</keyword>
<organism evidence="3 4">
    <name type="scientific">Thalassovita mediterranea</name>
    <dbReference type="NCBI Taxonomy" id="340021"/>
    <lineage>
        <taxon>Bacteria</taxon>
        <taxon>Pseudomonadati</taxon>
        <taxon>Pseudomonadota</taxon>
        <taxon>Alphaproteobacteria</taxon>
        <taxon>Rhodobacterales</taxon>
        <taxon>Roseobacteraceae</taxon>
        <taxon>Thalassovita</taxon>
    </lineage>
</organism>
<evidence type="ECO:0000259" key="1">
    <source>
        <dbReference type="Pfam" id="PF00501"/>
    </source>
</evidence>
<evidence type="ECO:0000313" key="3">
    <source>
        <dbReference type="EMBL" id="CUH83165.1"/>
    </source>
</evidence>
<protein>
    <submittedName>
        <fullName evidence="3">Long-chain-fatty-acid--CoA ligase</fullName>
        <ecNumber evidence="3">6.2.1.3</ecNumber>
    </submittedName>
</protein>
<keyword evidence="4" id="KW-1185">Reference proteome</keyword>
<dbReference type="InterPro" id="IPR045851">
    <property type="entry name" value="AMP-bd_C_sf"/>
</dbReference>
<evidence type="ECO:0000259" key="2">
    <source>
        <dbReference type="Pfam" id="PF13193"/>
    </source>
</evidence>
<dbReference type="InterPro" id="IPR042099">
    <property type="entry name" value="ANL_N_sf"/>
</dbReference>
<dbReference type="AlphaFoldDB" id="A0A0P1GMH1"/>
<dbReference type="Pfam" id="PF00501">
    <property type="entry name" value="AMP-binding"/>
    <property type="match status" value="1"/>
</dbReference>
<gene>
    <name evidence="3" type="primary">lcfB_1</name>
    <name evidence="3" type="ORF">TM5383_00348</name>
</gene>
<dbReference type="Gene3D" id="3.30.300.30">
    <property type="match status" value="1"/>
</dbReference>
<dbReference type="Proteomes" id="UP000051681">
    <property type="component" value="Unassembled WGS sequence"/>
</dbReference>